<comment type="caution">
    <text evidence="7">The sequence shown here is derived from an EMBL/GenBank/DDBJ whole genome shotgun (WGS) entry which is preliminary data.</text>
</comment>
<feature type="transmembrane region" description="Helical" evidence="6">
    <location>
        <begin position="12"/>
        <end position="31"/>
    </location>
</feature>
<evidence type="ECO:0000256" key="5">
    <source>
        <dbReference type="SAM" id="MobiDB-lite"/>
    </source>
</evidence>
<dbReference type="PANTHER" id="PTHR37467">
    <property type="entry name" value="EXPORTED CALCIUM-BINDING GLYCOPROTEIN-RELATED"/>
    <property type="match status" value="1"/>
</dbReference>
<dbReference type="EMBL" id="MHMY01000013">
    <property type="protein sequence ID" value="OGZ35265.1"/>
    <property type="molecule type" value="Genomic_DNA"/>
</dbReference>
<keyword evidence="3" id="KW-0732">Signal</keyword>
<evidence type="ECO:0000256" key="3">
    <source>
        <dbReference type="ARBA" id="ARBA00022729"/>
    </source>
</evidence>
<keyword evidence="4" id="KW-0106">Calcium</keyword>
<dbReference type="InterPro" id="IPR053180">
    <property type="entry name" value="Ca-binding_acidic-repeat"/>
</dbReference>
<keyword evidence="6" id="KW-0812">Transmembrane</keyword>
<gene>
    <name evidence="7" type="ORF">A2815_02785</name>
</gene>
<proteinExistence type="predicted"/>
<dbReference type="InterPro" id="IPR059100">
    <property type="entry name" value="TSP3_bac"/>
</dbReference>
<evidence type="ECO:0000256" key="1">
    <source>
        <dbReference type="ARBA" id="ARBA00004613"/>
    </source>
</evidence>
<keyword evidence="6" id="KW-0472">Membrane</keyword>
<dbReference type="Proteomes" id="UP000176974">
    <property type="component" value="Unassembled WGS sequence"/>
</dbReference>
<protein>
    <recommendedName>
        <fullName evidence="9">EF-hand domain-containing protein</fullName>
    </recommendedName>
</protein>
<evidence type="ECO:0000256" key="6">
    <source>
        <dbReference type="SAM" id="Phobius"/>
    </source>
</evidence>
<dbReference type="Pfam" id="PF18884">
    <property type="entry name" value="TSP3_bac"/>
    <property type="match status" value="2"/>
</dbReference>
<evidence type="ECO:0008006" key="9">
    <source>
        <dbReference type="Google" id="ProtNLM"/>
    </source>
</evidence>
<feature type="region of interest" description="Disordered" evidence="5">
    <location>
        <begin position="66"/>
        <end position="116"/>
    </location>
</feature>
<dbReference type="AlphaFoldDB" id="A0A1G2FB15"/>
<comment type="subcellular location">
    <subcellularLocation>
        <location evidence="1">Secreted</location>
    </subcellularLocation>
</comment>
<feature type="compositionally biased region" description="Acidic residues" evidence="5">
    <location>
        <begin position="75"/>
        <end position="85"/>
    </location>
</feature>
<evidence type="ECO:0000313" key="7">
    <source>
        <dbReference type="EMBL" id="OGZ35265.1"/>
    </source>
</evidence>
<keyword evidence="2" id="KW-0964">Secreted</keyword>
<name>A0A1G2FB15_9BACT</name>
<sequence>MIFQKNPKKILVLLTFLILAIGIIIGGFLVLKSKIDQSGAPSKNISLNSLKDSDEDGLLDWEEAIYKTNPNNPDTDGDGYFDGEEIASGYDPLKPAPNDKSSDKAMEPRPAPGVLSRDTNLTKVLVQDIVSGMMAGAINPLVSENGAADIDSASQANLDEFLTNALADSSQVLIPEIKDEELKISSDNSEEAVKNYLTKYSEIILKYLDAPEFKTTEMEDTLHALETRNFSQINKRINAYKLTYEELKNTPVPLNALEIHKLELQILLISINTFEAVKNVDEDPLKAVLAVQNHPITIDLAKEIAIKADELVKKIVESQS</sequence>
<evidence type="ECO:0000256" key="2">
    <source>
        <dbReference type="ARBA" id="ARBA00022525"/>
    </source>
</evidence>
<accession>A0A1G2FB15</accession>
<evidence type="ECO:0000256" key="4">
    <source>
        <dbReference type="ARBA" id="ARBA00022837"/>
    </source>
</evidence>
<evidence type="ECO:0000313" key="8">
    <source>
        <dbReference type="Proteomes" id="UP000176974"/>
    </source>
</evidence>
<organism evidence="7 8">
    <name type="scientific">Candidatus Portnoybacteria bacterium RIFCSPHIGHO2_01_FULL_40_12b</name>
    <dbReference type="NCBI Taxonomy" id="1801994"/>
    <lineage>
        <taxon>Bacteria</taxon>
        <taxon>Candidatus Portnoyibacteriota</taxon>
    </lineage>
</organism>
<reference evidence="7 8" key="1">
    <citation type="journal article" date="2016" name="Nat. Commun.">
        <title>Thousands of microbial genomes shed light on interconnected biogeochemical processes in an aquifer system.</title>
        <authorList>
            <person name="Anantharaman K."/>
            <person name="Brown C.T."/>
            <person name="Hug L.A."/>
            <person name="Sharon I."/>
            <person name="Castelle C.J."/>
            <person name="Probst A.J."/>
            <person name="Thomas B.C."/>
            <person name="Singh A."/>
            <person name="Wilkins M.J."/>
            <person name="Karaoz U."/>
            <person name="Brodie E.L."/>
            <person name="Williams K.H."/>
            <person name="Hubbard S.S."/>
            <person name="Banfield J.F."/>
        </authorList>
    </citation>
    <scope>NUCLEOTIDE SEQUENCE [LARGE SCALE GENOMIC DNA]</scope>
</reference>
<dbReference type="PANTHER" id="PTHR37467:SF1">
    <property type="entry name" value="EXPORTED CALCIUM-BINDING GLYCOPROTEIN"/>
    <property type="match status" value="1"/>
</dbReference>
<keyword evidence="6" id="KW-1133">Transmembrane helix</keyword>